<dbReference type="Proteomes" id="UP000472273">
    <property type="component" value="Unplaced"/>
</dbReference>
<evidence type="ECO:0000256" key="1">
    <source>
        <dbReference type="SAM" id="MobiDB-lite"/>
    </source>
</evidence>
<name>A0A670YYT2_PSETE</name>
<accession>A0A670YYT2</accession>
<reference evidence="2" key="1">
    <citation type="submission" date="2025-08" db="UniProtKB">
        <authorList>
            <consortium name="Ensembl"/>
        </authorList>
    </citation>
    <scope>IDENTIFICATION</scope>
</reference>
<protein>
    <submittedName>
        <fullName evidence="2">Uncharacterized protein</fullName>
    </submittedName>
</protein>
<keyword evidence="3" id="KW-1185">Reference proteome</keyword>
<proteinExistence type="predicted"/>
<evidence type="ECO:0000313" key="3">
    <source>
        <dbReference type="Proteomes" id="UP000472273"/>
    </source>
</evidence>
<reference evidence="2" key="2">
    <citation type="submission" date="2025-09" db="UniProtKB">
        <authorList>
            <consortium name="Ensembl"/>
        </authorList>
    </citation>
    <scope>IDENTIFICATION</scope>
</reference>
<organism evidence="2 3">
    <name type="scientific">Pseudonaja textilis</name>
    <name type="common">Eastern brown snake</name>
    <dbReference type="NCBI Taxonomy" id="8673"/>
    <lineage>
        <taxon>Eukaryota</taxon>
        <taxon>Metazoa</taxon>
        <taxon>Chordata</taxon>
        <taxon>Craniata</taxon>
        <taxon>Vertebrata</taxon>
        <taxon>Euteleostomi</taxon>
        <taxon>Lepidosauria</taxon>
        <taxon>Squamata</taxon>
        <taxon>Bifurcata</taxon>
        <taxon>Unidentata</taxon>
        <taxon>Episquamata</taxon>
        <taxon>Toxicofera</taxon>
        <taxon>Serpentes</taxon>
        <taxon>Colubroidea</taxon>
        <taxon>Elapidae</taxon>
        <taxon>Hydrophiinae</taxon>
        <taxon>Pseudonaja</taxon>
    </lineage>
</organism>
<dbReference type="AlphaFoldDB" id="A0A670YYT2"/>
<sequence length="110" mass="12053">GKEAADGGPSRRQRGPPRSTLLSSSIHLMTVPHYTKGDHFSHLTTVAASPWSREQNSDAWQPVHIYDGCYVPGSRDPLLQPSDHQKIHLTTMTGMQIAGTFWGGSRTPCT</sequence>
<feature type="region of interest" description="Disordered" evidence="1">
    <location>
        <begin position="1"/>
        <end position="23"/>
    </location>
</feature>
<evidence type="ECO:0000313" key="2">
    <source>
        <dbReference type="Ensembl" id="ENSPTXP00000013866.1"/>
    </source>
</evidence>
<dbReference type="Ensembl" id="ENSPTXT00000014305.1">
    <property type="protein sequence ID" value="ENSPTXP00000013866.1"/>
    <property type="gene ID" value="ENSPTXG00000009653.1"/>
</dbReference>